<sequence length="348" mass="36843">MPLVFGIALGAGVAFLYLAKPARTRSVFEKANPPQNPLTSGNSSNHSSDNLSVSLSQPSTHYQTYDLPQATVHVVSVDVGVPVAIATTPNLATVTDFAQQNNALAVINGGFFDPQNGKTTSHLISQGQSVGDPANNERLTGNPNLQAYLPQILNRSEFRVYRCQGLAQGLDPGSAQIRYDIAPHDAVSPSGCETETALGAGPQLLPKDTAFTEAFTDYENGDENGTLIRDAIGSVQPNARSALAIRPDGTLLLIMVSQRTNLPNDQANDQATSQANSQIATGMTLADLTEFATSLGATQLLNLDGGSSSSLYYDGQTYLGKLDAEGQPVQRPVKSVIMIRRNQDATTP</sequence>
<dbReference type="Pfam" id="PF09992">
    <property type="entry name" value="NAGPA"/>
    <property type="match status" value="1"/>
</dbReference>
<evidence type="ECO:0000259" key="2">
    <source>
        <dbReference type="Pfam" id="PF09992"/>
    </source>
</evidence>
<evidence type="ECO:0000313" key="4">
    <source>
        <dbReference type="Proteomes" id="UP000249794"/>
    </source>
</evidence>
<feature type="domain" description="Phosphodiester glycosidase" evidence="2">
    <location>
        <begin position="101"/>
        <end position="339"/>
    </location>
</feature>
<reference evidence="4" key="1">
    <citation type="submission" date="2018-04" db="EMBL/GenBank/DDBJ databases">
        <authorList>
            <person name="Cornet L."/>
        </authorList>
    </citation>
    <scope>NUCLEOTIDE SEQUENCE [LARGE SCALE GENOMIC DNA]</scope>
</reference>
<feature type="region of interest" description="Disordered" evidence="1">
    <location>
        <begin position="29"/>
        <end position="56"/>
    </location>
</feature>
<dbReference type="EMBL" id="QBMP01000076">
    <property type="protein sequence ID" value="PZO56293.1"/>
    <property type="molecule type" value="Genomic_DNA"/>
</dbReference>
<evidence type="ECO:0000313" key="3">
    <source>
        <dbReference type="EMBL" id="PZO56293.1"/>
    </source>
</evidence>
<accession>A0A2W4XG80</accession>
<reference evidence="3 4" key="2">
    <citation type="submission" date="2018-06" db="EMBL/GenBank/DDBJ databases">
        <title>Metagenomic assembly of (sub)arctic Cyanobacteria and their associated microbiome from non-axenic cultures.</title>
        <authorList>
            <person name="Baurain D."/>
        </authorList>
    </citation>
    <scope>NUCLEOTIDE SEQUENCE [LARGE SCALE GENOMIC DNA]</scope>
    <source>
        <strain evidence="3">ULC027bin1</strain>
    </source>
</reference>
<feature type="compositionally biased region" description="Low complexity" evidence="1">
    <location>
        <begin position="38"/>
        <end position="56"/>
    </location>
</feature>
<comment type="caution">
    <text evidence="3">The sequence shown here is derived from an EMBL/GenBank/DDBJ whole genome shotgun (WGS) entry which is preliminary data.</text>
</comment>
<evidence type="ECO:0000256" key="1">
    <source>
        <dbReference type="SAM" id="MobiDB-lite"/>
    </source>
</evidence>
<dbReference type="AlphaFoldDB" id="A0A2W4XG80"/>
<dbReference type="InterPro" id="IPR018711">
    <property type="entry name" value="NAGPA"/>
</dbReference>
<name>A0A2W4XG80_9CYAN</name>
<protein>
    <recommendedName>
        <fullName evidence="2">Phosphodiester glycosidase domain-containing protein</fullName>
    </recommendedName>
</protein>
<dbReference type="Proteomes" id="UP000249794">
    <property type="component" value="Unassembled WGS sequence"/>
</dbReference>
<dbReference type="PANTHER" id="PTHR40446">
    <property type="entry name" value="N-ACETYLGLUCOSAMINE-1-PHOSPHODIESTER ALPHA-N-ACETYLGLUCOSAMINIDASE"/>
    <property type="match status" value="1"/>
</dbReference>
<organism evidence="3 4">
    <name type="scientific">Phormidesmis priestleyi</name>
    <dbReference type="NCBI Taxonomy" id="268141"/>
    <lineage>
        <taxon>Bacteria</taxon>
        <taxon>Bacillati</taxon>
        <taxon>Cyanobacteriota</taxon>
        <taxon>Cyanophyceae</taxon>
        <taxon>Leptolyngbyales</taxon>
        <taxon>Leptolyngbyaceae</taxon>
        <taxon>Phormidesmis</taxon>
    </lineage>
</organism>
<gene>
    <name evidence="3" type="ORF">DCF15_09150</name>
</gene>
<proteinExistence type="predicted"/>
<dbReference type="PANTHER" id="PTHR40446:SF2">
    <property type="entry name" value="N-ACETYLGLUCOSAMINE-1-PHOSPHODIESTER ALPHA-N-ACETYLGLUCOSAMINIDASE"/>
    <property type="match status" value="1"/>
</dbReference>